<dbReference type="PANTHER" id="PTHR23113:SF354">
    <property type="entry name" value="BUD SITE SELECTION PROTEIN 5"/>
    <property type="match status" value="1"/>
</dbReference>
<dbReference type="Gene3D" id="1.20.870.10">
    <property type="entry name" value="Son of sevenless (SoS) protein Chain: S domain 1"/>
    <property type="match status" value="1"/>
</dbReference>
<dbReference type="SUPFAM" id="SSF50044">
    <property type="entry name" value="SH3-domain"/>
    <property type="match status" value="1"/>
</dbReference>
<dbReference type="Gene3D" id="1.10.840.10">
    <property type="entry name" value="Ras guanine-nucleotide exchange factors catalytic domain"/>
    <property type="match status" value="1"/>
</dbReference>
<dbReference type="Proteomes" id="UP000283569">
    <property type="component" value="Unassembled WGS sequence"/>
</dbReference>
<dbReference type="CDD" id="cd06224">
    <property type="entry name" value="REM"/>
    <property type="match status" value="1"/>
</dbReference>
<dbReference type="SUPFAM" id="SSF48366">
    <property type="entry name" value="Ras GEF"/>
    <property type="match status" value="1"/>
</dbReference>
<evidence type="ECO:0000259" key="4">
    <source>
        <dbReference type="PROSITE" id="PS50009"/>
    </source>
</evidence>
<dbReference type="PROSITE" id="PS50212">
    <property type="entry name" value="RASGEF_NTER"/>
    <property type="match status" value="1"/>
</dbReference>
<dbReference type="GO" id="GO:0007265">
    <property type="term" value="P:Ras protein signal transduction"/>
    <property type="evidence" value="ECO:0007669"/>
    <property type="project" value="TreeGrafter"/>
</dbReference>
<evidence type="ECO:0000313" key="6">
    <source>
        <dbReference type="EMBL" id="RKL20891.1"/>
    </source>
</evidence>
<dbReference type="PANTHER" id="PTHR23113">
    <property type="entry name" value="GUANINE NUCLEOTIDE EXCHANGE FACTOR"/>
    <property type="match status" value="1"/>
</dbReference>
<evidence type="ECO:0000313" key="7">
    <source>
        <dbReference type="Proteomes" id="UP000283569"/>
    </source>
</evidence>
<evidence type="ECO:0000256" key="3">
    <source>
        <dbReference type="SAM" id="MobiDB-lite"/>
    </source>
</evidence>
<dbReference type="InterPro" id="IPR008937">
    <property type="entry name" value="Ras-like_GEF"/>
</dbReference>
<dbReference type="AlphaFoldDB" id="A0A420RV06"/>
<feature type="region of interest" description="Disordered" evidence="3">
    <location>
        <begin position="259"/>
        <end position="285"/>
    </location>
</feature>
<dbReference type="InterPro" id="IPR036964">
    <property type="entry name" value="RASGEF_cat_dom_sf"/>
</dbReference>
<evidence type="ECO:0000256" key="1">
    <source>
        <dbReference type="ARBA" id="ARBA00022658"/>
    </source>
</evidence>
<name>A0A420RV06_GIBIN</name>
<proteinExistence type="predicted"/>
<feature type="domain" description="N-terminal Ras-GEF" evidence="5">
    <location>
        <begin position="296"/>
        <end position="418"/>
    </location>
</feature>
<protein>
    <submittedName>
        <fullName evidence="6">Uncharacterized protein</fullName>
    </submittedName>
</protein>
<dbReference type="Pfam" id="PF00617">
    <property type="entry name" value="RasGEF"/>
    <property type="match status" value="1"/>
</dbReference>
<dbReference type="GO" id="GO:0005085">
    <property type="term" value="F:guanyl-nucleotide exchange factor activity"/>
    <property type="evidence" value="ECO:0007669"/>
    <property type="project" value="UniProtKB-KW"/>
</dbReference>
<dbReference type="GO" id="GO:0005886">
    <property type="term" value="C:plasma membrane"/>
    <property type="evidence" value="ECO:0007669"/>
    <property type="project" value="TreeGrafter"/>
</dbReference>
<evidence type="ECO:0000256" key="2">
    <source>
        <dbReference type="PROSITE-ProRule" id="PRU00168"/>
    </source>
</evidence>
<keyword evidence="1 2" id="KW-0344">Guanine-nucleotide releasing factor</keyword>
<dbReference type="Pfam" id="PF00618">
    <property type="entry name" value="RasGEF_N"/>
    <property type="match status" value="1"/>
</dbReference>
<gene>
    <name evidence="6" type="ORF">BFJ72_g14992</name>
</gene>
<sequence length="736" mass="82823">MVSESNREPCQIPAPLRPLRSVPTPFFIRTRHAFQPPPAPSATSQVLSFGAGELGLVHYVDSSGWGECNILESGYHGWIPTNYCVLYEPEPMRPLLRTMTVFSDSACITNGKLQILQSGRRPVMEGISKVLVSLLHQYFQRVQTLVVQPGGTVKPARTSATELQKLAWGIIVKADMFMNFVLKIKSGSYHHDSAQLKARDDRIVGSDANVFDAPATLKPLQALPPCDTHEARAAVQFMLPNARPRSIQHSIQLAESDIDSPKSHTNELSLRGVHSSTTSRATGINSRPGPDRLVFARAEITHCSLAALVKNLIYCEDKAKSAQFESAFFLTWELCCTASELLSALVHQFDLSQFAQESDGNRIRFRVCHLVKCWLQDYWDPRTDERVLASINIFLRQQVHPFLPQVSPLLLDLVQKARLSSASKQLRPSTNDYTKCEHGQDDSASGPRIFPLDQDDDWSIANISPECLASQITVKQMTLFCAIRPQELLKGRWMVNKASDAPNIAALYHLTNNICNWVKESILTETDCKARSLITEKWILTANYMFQMGNFEGLVAITSGLDDSSIARLEGSWHQVSLLASEMLQSLKRLIDPSGNRKTLRTLSSALPKPHLPFLGAYLTELIITEGMFEEVKRTEVEDPAGPKNKLINWEKCVRLAFIIKLVVDSQKPFPIVPDDKLQEWIESRVSNRRCKTQDCLQRTYYDRSRLLEPAEKSPKHQRSFRSLFLTAVRSRSSIR</sequence>
<dbReference type="InterPro" id="IPR000651">
    <property type="entry name" value="Ras-like_Gua-exchang_fac_N"/>
</dbReference>
<feature type="domain" description="Ras-GEF" evidence="4">
    <location>
        <begin position="464"/>
        <end position="711"/>
    </location>
</feature>
<comment type="caution">
    <text evidence="6">The sequence shown here is derived from an EMBL/GenBank/DDBJ whole genome shotgun (WGS) entry which is preliminary data.</text>
</comment>
<dbReference type="PROSITE" id="PS50009">
    <property type="entry name" value="RASGEF_CAT"/>
    <property type="match status" value="1"/>
</dbReference>
<dbReference type="EMBL" id="MRDB01000155">
    <property type="protein sequence ID" value="RKL20891.1"/>
    <property type="molecule type" value="Genomic_DNA"/>
</dbReference>
<dbReference type="InterPro" id="IPR036028">
    <property type="entry name" value="SH3-like_dom_sf"/>
</dbReference>
<feature type="region of interest" description="Disordered" evidence="3">
    <location>
        <begin position="425"/>
        <end position="447"/>
    </location>
</feature>
<dbReference type="InterPro" id="IPR023578">
    <property type="entry name" value="Ras_GEF_dom_sf"/>
</dbReference>
<reference evidence="6 7" key="1">
    <citation type="journal article" date="2018" name="Sci. Rep.">
        <title>Characterisation of pathogen-specific regions and novel effector candidates in Fusarium oxysporum f. sp. cepae.</title>
        <authorList>
            <person name="Armitage A.D."/>
            <person name="Taylor A."/>
            <person name="Sobczyk M.K."/>
            <person name="Baxter L."/>
            <person name="Greenfield B.P."/>
            <person name="Bates H.J."/>
            <person name="Wilson F."/>
            <person name="Jackson A.C."/>
            <person name="Ott S."/>
            <person name="Harrison R.J."/>
            <person name="Clarkson J.P."/>
        </authorList>
    </citation>
    <scope>NUCLEOTIDE SEQUENCE [LARGE SCALE GENOMIC DNA]</scope>
    <source>
        <strain evidence="6 7">Fp_A8</strain>
    </source>
</reference>
<accession>A0A420RV06</accession>
<evidence type="ECO:0000259" key="5">
    <source>
        <dbReference type="PROSITE" id="PS50212"/>
    </source>
</evidence>
<dbReference type="SMART" id="SM00147">
    <property type="entry name" value="RasGEF"/>
    <property type="match status" value="1"/>
</dbReference>
<organism evidence="6 7">
    <name type="scientific">Gibberella intermedia</name>
    <name type="common">Bulb rot disease fungus</name>
    <name type="synonym">Fusarium proliferatum</name>
    <dbReference type="NCBI Taxonomy" id="948311"/>
    <lineage>
        <taxon>Eukaryota</taxon>
        <taxon>Fungi</taxon>
        <taxon>Dikarya</taxon>
        <taxon>Ascomycota</taxon>
        <taxon>Pezizomycotina</taxon>
        <taxon>Sordariomycetes</taxon>
        <taxon>Hypocreomycetidae</taxon>
        <taxon>Hypocreales</taxon>
        <taxon>Nectriaceae</taxon>
        <taxon>Fusarium</taxon>
        <taxon>Fusarium fujikuroi species complex</taxon>
    </lineage>
</organism>
<dbReference type="InterPro" id="IPR001895">
    <property type="entry name" value="RASGEF_cat_dom"/>
</dbReference>
<feature type="compositionally biased region" description="Polar residues" evidence="3">
    <location>
        <begin position="274"/>
        <end position="285"/>
    </location>
</feature>